<protein>
    <submittedName>
        <fullName evidence="2">Uncharacterized protein</fullName>
    </submittedName>
</protein>
<evidence type="ECO:0000313" key="3">
    <source>
        <dbReference type="Proteomes" id="UP000260780"/>
    </source>
</evidence>
<reference evidence="2 3" key="1">
    <citation type="submission" date="2018-08" db="EMBL/GenBank/DDBJ databases">
        <title>A genome reference for cultivated species of the human gut microbiota.</title>
        <authorList>
            <person name="Zou Y."/>
            <person name="Xue W."/>
            <person name="Luo G."/>
        </authorList>
    </citation>
    <scope>NUCLEOTIDE SEQUENCE [LARGE SCALE GENOMIC DNA]</scope>
    <source>
        <strain evidence="2 3">OM08-14</strain>
    </source>
</reference>
<dbReference type="AlphaFoldDB" id="A0A3E4W1S2"/>
<evidence type="ECO:0000313" key="2">
    <source>
        <dbReference type="EMBL" id="RGM36163.1"/>
    </source>
</evidence>
<keyword evidence="1" id="KW-1133">Transmembrane helix</keyword>
<feature type="transmembrane region" description="Helical" evidence="1">
    <location>
        <begin position="51"/>
        <end position="74"/>
    </location>
</feature>
<organism evidence="2 3">
    <name type="scientific">Phocaeicola plebeius</name>
    <dbReference type="NCBI Taxonomy" id="310297"/>
    <lineage>
        <taxon>Bacteria</taxon>
        <taxon>Pseudomonadati</taxon>
        <taxon>Bacteroidota</taxon>
        <taxon>Bacteroidia</taxon>
        <taxon>Bacteroidales</taxon>
        <taxon>Bacteroidaceae</taxon>
        <taxon>Phocaeicola</taxon>
    </lineage>
</organism>
<gene>
    <name evidence="2" type="ORF">DXC17_13595</name>
</gene>
<feature type="non-terminal residue" evidence="2">
    <location>
        <position position="1"/>
    </location>
</feature>
<name>A0A3E4W1S2_9BACT</name>
<accession>A0A3E4W1S2</accession>
<evidence type="ECO:0000256" key="1">
    <source>
        <dbReference type="SAM" id="Phobius"/>
    </source>
</evidence>
<dbReference type="Proteomes" id="UP000260780">
    <property type="component" value="Unassembled WGS sequence"/>
</dbReference>
<keyword evidence="1" id="KW-0812">Transmembrane</keyword>
<keyword evidence="1" id="KW-0472">Membrane</keyword>
<comment type="caution">
    <text evidence="2">The sequence shown here is derived from an EMBL/GenBank/DDBJ whole genome shotgun (WGS) entry which is preliminary data.</text>
</comment>
<proteinExistence type="predicted"/>
<dbReference type="EMBL" id="QSTF01000045">
    <property type="protein sequence ID" value="RGM36163.1"/>
    <property type="molecule type" value="Genomic_DNA"/>
</dbReference>
<sequence>TFRRKKDAEELSCGFEVSYKNTPFHRKVKKKSRQNEFLASFSKQMNRIDKYCIAFSCFFINLLYLLKNAFAFGFKRKCVLLKTQVRFESNASTF</sequence>